<gene>
    <name evidence="3" type="ORF">QG37_00949</name>
</gene>
<keyword evidence="2" id="KW-0732">Signal</keyword>
<feature type="transmembrane region" description="Helical" evidence="1">
    <location>
        <begin position="47"/>
        <end position="69"/>
    </location>
</feature>
<evidence type="ECO:0000256" key="2">
    <source>
        <dbReference type="SAM" id="SignalP"/>
    </source>
</evidence>
<organism evidence="3 4">
    <name type="scientific">Candidozyma auris</name>
    <name type="common">Yeast</name>
    <name type="synonym">Candida auris</name>
    <dbReference type="NCBI Taxonomy" id="498019"/>
    <lineage>
        <taxon>Eukaryota</taxon>
        <taxon>Fungi</taxon>
        <taxon>Dikarya</taxon>
        <taxon>Ascomycota</taxon>
        <taxon>Saccharomycotina</taxon>
        <taxon>Pichiomycetes</taxon>
        <taxon>Metschnikowiaceae</taxon>
        <taxon>Candidozyma</taxon>
    </lineage>
</organism>
<feature type="chain" id="PRO_5005545439" evidence="2">
    <location>
        <begin position="18"/>
        <end position="76"/>
    </location>
</feature>
<dbReference type="EMBL" id="LGST01000007">
    <property type="protein sequence ID" value="KNE02010.1"/>
    <property type="molecule type" value="Genomic_DNA"/>
</dbReference>
<dbReference type="Proteomes" id="UP000037122">
    <property type="component" value="Unassembled WGS sequence"/>
</dbReference>
<dbReference type="AlphaFoldDB" id="A0A0L0P722"/>
<evidence type="ECO:0000313" key="3">
    <source>
        <dbReference type="EMBL" id="KNE02010.1"/>
    </source>
</evidence>
<comment type="caution">
    <text evidence="3">The sequence shown here is derived from an EMBL/GenBank/DDBJ whole genome shotgun (WGS) entry which is preliminary data.</text>
</comment>
<evidence type="ECO:0000256" key="1">
    <source>
        <dbReference type="SAM" id="Phobius"/>
    </source>
</evidence>
<sequence length="76" mass="8872">MMLFKLLLMDNLEGAQTSNGSMRQIELRIEELWQRKFKIPEDLAAQFVWFLIGVVHCVLCCFGGLLLVLQPFRESR</sequence>
<proteinExistence type="predicted"/>
<accession>A0A0L0P722</accession>
<keyword evidence="1" id="KW-0812">Transmembrane</keyword>
<name>A0A0L0P722_CANAR</name>
<feature type="signal peptide" evidence="2">
    <location>
        <begin position="1"/>
        <end position="17"/>
    </location>
</feature>
<dbReference type="VEuPathDB" id="FungiDB:QG37_00949"/>
<evidence type="ECO:0000313" key="4">
    <source>
        <dbReference type="Proteomes" id="UP000037122"/>
    </source>
</evidence>
<reference evidence="4" key="1">
    <citation type="journal article" date="2015" name="BMC Genomics">
        <title>Draft genome of a commonly misdiagnosed multidrug resistant pathogen Candida auris.</title>
        <authorList>
            <person name="Chatterjee S."/>
            <person name="Alampalli S.V."/>
            <person name="Nageshan R.K."/>
            <person name="Chettiar S.T."/>
            <person name="Joshi S."/>
            <person name="Tatu U.S."/>
        </authorList>
    </citation>
    <scope>NUCLEOTIDE SEQUENCE [LARGE SCALE GENOMIC DNA]</scope>
    <source>
        <strain evidence="4">6684</strain>
    </source>
</reference>
<keyword evidence="1" id="KW-0472">Membrane</keyword>
<keyword evidence="1" id="KW-1133">Transmembrane helix</keyword>
<protein>
    <submittedName>
        <fullName evidence="3">Uncharacterized protein</fullName>
    </submittedName>
</protein>